<feature type="domain" description="Acyl-CoA oxidase C-alpha1" evidence="14">
    <location>
        <begin position="276"/>
        <end position="435"/>
    </location>
</feature>
<protein>
    <recommendedName>
        <fullName evidence="4">acyl-CoA oxidase</fullName>
        <ecNumber evidence="4">1.3.3.6</ecNumber>
    </recommendedName>
</protein>
<dbReference type="Pfam" id="PF02771">
    <property type="entry name" value="Acyl-CoA_dh_N"/>
    <property type="match status" value="1"/>
</dbReference>
<evidence type="ECO:0000256" key="7">
    <source>
        <dbReference type="ARBA" id="ARBA00022832"/>
    </source>
</evidence>
<keyword evidence="5" id="KW-0285">Flavoprotein</keyword>
<keyword evidence="10" id="KW-0576">Peroxisome</keyword>
<dbReference type="InterPro" id="IPR006091">
    <property type="entry name" value="Acyl-CoA_Oxase/DH_mid-dom"/>
</dbReference>
<evidence type="ECO:0000256" key="1">
    <source>
        <dbReference type="ARBA" id="ARBA00001974"/>
    </source>
</evidence>
<name>A0A660LIX6_9ACTN</name>
<keyword evidence="16" id="KW-1185">Reference proteome</keyword>
<evidence type="ECO:0000256" key="9">
    <source>
        <dbReference type="ARBA" id="ARBA00023098"/>
    </source>
</evidence>
<comment type="subcellular location">
    <subcellularLocation>
        <location evidence="2">Peroxisome</location>
    </subcellularLocation>
</comment>
<evidence type="ECO:0000313" key="15">
    <source>
        <dbReference type="EMBL" id="RKQ92921.1"/>
    </source>
</evidence>
<dbReference type="Gene3D" id="1.10.540.10">
    <property type="entry name" value="Acyl-CoA dehydrogenase/oxidase, N-terminal domain"/>
    <property type="match status" value="1"/>
</dbReference>
<accession>A0A660LIX6</accession>
<comment type="cofactor">
    <cofactor evidence="1">
        <name>FAD</name>
        <dbReference type="ChEBI" id="CHEBI:57692"/>
    </cofactor>
</comment>
<evidence type="ECO:0000256" key="8">
    <source>
        <dbReference type="ARBA" id="ARBA00023002"/>
    </source>
</evidence>
<sequence length="634" mass="69514">MGMSTAETLRALLDGPYPETRERVRWWLSRPGNEPADDLPLEEHRARVLEWVKELASEGDTAIGYPVEYGGKDSPGAGVTAFETLAMGDLSLLVKCGVQFGLFGGAILHLGTAKHHARYLHDVGSMALPGCYAMTETGHGSNVQALRTTATYDPETQEFVVHTPDDDARKDYIGNAARDGRMAVVFAQLITGGESRGVHALLVPIRTEEGEVCDGVRIEDCGAKLGLNGVDNGRIWFDHVRIPRENLLDKLAQVHADGTYVSPIENPTRRFFTMLGTLIQGRVSVGGASISASKVALTIAVRRALERRQFGEPGAEQEALLMDYRTHQRRLLLPLAKTYALSFTQNRLVRDVHDVFTDEGAPERQRRELETLAAGTKAIATWHATDTIQACREACGGAGYLRSSRFASLKADTDVFTTFEGDNTVLLQLTAKNLLTDYRDSFNDLNPIGMVQFVAGQALSVLTERTALRKVADTVLPGRDDDADLLAHKTQLDLFRWRHEHLLTAAARRLKGGIDNGKDPFAVLVDTQDHVLEVGRSWVDLVILESFAEAAKGNELLSKLCTLYALSVLEAERGYYQEHGRLSAARSKAVVKAVNTLCGELRPHVRELVDAFGVPETALGDARVVADEQERVPA</sequence>
<evidence type="ECO:0000256" key="2">
    <source>
        <dbReference type="ARBA" id="ARBA00004275"/>
    </source>
</evidence>
<evidence type="ECO:0000256" key="10">
    <source>
        <dbReference type="ARBA" id="ARBA00023140"/>
    </source>
</evidence>
<reference evidence="15 16" key="1">
    <citation type="submission" date="2018-10" db="EMBL/GenBank/DDBJ databases">
        <title>Genomic Encyclopedia of Archaeal and Bacterial Type Strains, Phase II (KMG-II): from individual species to whole genera.</title>
        <authorList>
            <person name="Goeker M."/>
        </authorList>
    </citation>
    <scope>NUCLEOTIDE SEQUENCE [LARGE SCALE GENOMIC DNA]</scope>
    <source>
        <strain evidence="15 16">DSM 14954</strain>
    </source>
</reference>
<keyword evidence="8" id="KW-0560">Oxidoreductase</keyword>
<dbReference type="InterPro" id="IPR055060">
    <property type="entry name" value="ACOX_C_alpha1"/>
</dbReference>
<dbReference type="GO" id="GO:0055088">
    <property type="term" value="P:lipid homeostasis"/>
    <property type="evidence" value="ECO:0007669"/>
    <property type="project" value="TreeGrafter"/>
</dbReference>
<dbReference type="EMBL" id="RBIL01000001">
    <property type="protein sequence ID" value="RKQ92921.1"/>
    <property type="molecule type" value="Genomic_DNA"/>
</dbReference>
<evidence type="ECO:0000256" key="3">
    <source>
        <dbReference type="ARBA" id="ARBA00006288"/>
    </source>
</evidence>
<dbReference type="InterPro" id="IPR009100">
    <property type="entry name" value="AcylCoA_DH/oxidase_NM_dom_sf"/>
</dbReference>
<dbReference type="InterPro" id="IPR002655">
    <property type="entry name" value="Acyl-CoA_oxidase_C"/>
</dbReference>
<gene>
    <name evidence="15" type="ORF">C8N24_2777</name>
</gene>
<feature type="domain" description="Acyl-CoA oxidase/dehydrogenase middle" evidence="12">
    <location>
        <begin position="131"/>
        <end position="240"/>
    </location>
</feature>
<evidence type="ECO:0000256" key="6">
    <source>
        <dbReference type="ARBA" id="ARBA00022827"/>
    </source>
</evidence>
<dbReference type="PIRSF" id="PIRSF000168">
    <property type="entry name" value="Acyl-CoA_oxidase"/>
    <property type="match status" value="1"/>
</dbReference>
<evidence type="ECO:0000259" key="13">
    <source>
        <dbReference type="Pfam" id="PF02771"/>
    </source>
</evidence>
<dbReference type="GO" id="GO:0005504">
    <property type="term" value="F:fatty acid binding"/>
    <property type="evidence" value="ECO:0007669"/>
    <property type="project" value="TreeGrafter"/>
</dbReference>
<dbReference type="InterPro" id="IPR037069">
    <property type="entry name" value="AcylCoA_DH/ox_N_sf"/>
</dbReference>
<evidence type="ECO:0000259" key="12">
    <source>
        <dbReference type="Pfam" id="PF02770"/>
    </source>
</evidence>
<dbReference type="EC" id="1.3.3.6" evidence="4"/>
<comment type="caution">
    <text evidence="15">The sequence shown here is derived from an EMBL/GenBank/DDBJ whole genome shotgun (WGS) entry which is preliminary data.</text>
</comment>
<dbReference type="AlphaFoldDB" id="A0A660LIX6"/>
<dbReference type="GO" id="GO:0003997">
    <property type="term" value="F:acyl-CoA oxidase activity"/>
    <property type="evidence" value="ECO:0007669"/>
    <property type="project" value="UniProtKB-EC"/>
</dbReference>
<feature type="domain" description="Acyl-CoA oxidase C-terminal" evidence="11">
    <location>
        <begin position="489"/>
        <end position="619"/>
    </location>
</feature>
<dbReference type="FunFam" id="1.20.140.10:FF:000007">
    <property type="entry name" value="Acyl-coenzyme A oxidase"/>
    <property type="match status" value="1"/>
</dbReference>
<dbReference type="FunFam" id="2.40.110.10:FF:000005">
    <property type="entry name" value="Acyl-coenzyme A oxidase"/>
    <property type="match status" value="1"/>
</dbReference>
<dbReference type="Gene3D" id="1.20.140.10">
    <property type="entry name" value="Butyryl-CoA Dehydrogenase, subunit A, domain 3"/>
    <property type="match status" value="2"/>
</dbReference>
<evidence type="ECO:0000313" key="16">
    <source>
        <dbReference type="Proteomes" id="UP000278962"/>
    </source>
</evidence>
<dbReference type="InterPro" id="IPR013786">
    <property type="entry name" value="AcylCoA_DH/ox_N"/>
</dbReference>
<dbReference type="InterPro" id="IPR012258">
    <property type="entry name" value="Acyl-CoA_oxidase"/>
</dbReference>
<evidence type="ECO:0000259" key="14">
    <source>
        <dbReference type="Pfam" id="PF22924"/>
    </source>
</evidence>
<proteinExistence type="inferred from homology"/>
<dbReference type="Pfam" id="PF02770">
    <property type="entry name" value="Acyl-CoA_dh_M"/>
    <property type="match status" value="1"/>
</dbReference>
<comment type="similarity">
    <text evidence="3">Belongs to the acyl-CoA oxidase family.</text>
</comment>
<dbReference type="Pfam" id="PF01756">
    <property type="entry name" value="ACOX"/>
    <property type="match status" value="1"/>
</dbReference>
<keyword evidence="9" id="KW-0443">Lipid metabolism</keyword>
<dbReference type="GO" id="GO:0033540">
    <property type="term" value="P:fatty acid beta-oxidation using acyl-CoA oxidase"/>
    <property type="evidence" value="ECO:0007669"/>
    <property type="project" value="TreeGrafter"/>
</dbReference>
<keyword evidence="6" id="KW-0274">FAD</keyword>
<dbReference type="GO" id="GO:0071949">
    <property type="term" value="F:FAD binding"/>
    <property type="evidence" value="ECO:0007669"/>
    <property type="project" value="InterPro"/>
</dbReference>
<dbReference type="InterPro" id="IPR036250">
    <property type="entry name" value="AcylCo_DH-like_C"/>
</dbReference>
<dbReference type="Gene3D" id="2.40.110.10">
    <property type="entry name" value="Butyryl-CoA Dehydrogenase, subunit A, domain 2"/>
    <property type="match status" value="1"/>
</dbReference>
<dbReference type="SUPFAM" id="SSF47203">
    <property type="entry name" value="Acyl-CoA dehydrogenase C-terminal domain-like"/>
    <property type="match status" value="2"/>
</dbReference>
<evidence type="ECO:0000256" key="4">
    <source>
        <dbReference type="ARBA" id="ARBA00012870"/>
    </source>
</evidence>
<organism evidence="15 16">
    <name type="scientific">Solirubrobacter pauli</name>
    <dbReference type="NCBI Taxonomy" id="166793"/>
    <lineage>
        <taxon>Bacteria</taxon>
        <taxon>Bacillati</taxon>
        <taxon>Actinomycetota</taxon>
        <taxon>Thermoleophilia</taxon>
        <taxon>Solirubrobacterales</taxon>
        <taxon>Solirubrobacteraceae</taxon>
        <taxon>Solirubrobacter</taxon>
    </lineage>
</organism>
<dbReference type="SUPFAM" id="SSF56645">
    <property type="entry name" value="Acyl-CoA dehydrogenase NM domain-like"/>
    <property type="match status" value="1"/>
</dbReference>
<dbReference type="Pfam" id="PF22924">
    <property type="entry name" value="ACOX_C_alpha1"/>
    <property type="match status" value="1"/>
</dbReference>
<evidence type="ECO:0000259" key="11">
    <source>
        <dbReference type="Pfam" id="PF01756"/>
    </source>
</evidence>
<dbReference type="FunFam" id="1.20.140.10:FF:000010">
    <property type="entry name" value="Acyl-coenzyme A oxidase"/>
    <property type="match status" value="1"/>
</dbReference>
<keyword evidence="7" id="KW-0276">Fatty acid metabolism</keyword>
<feature type="domain" description="Acyl-CoA dehydrogenase/oxidase N-terminal" evidence="13">
    <location>
        <begin position="21"/>
        <end position="125"/>
    </location>
</feature>
<dbReference type="Proteomes" id="UP000278962">
    <property type="component" value="Unassembled WGS sequence"/>
</dbReference>
<dbReference type="PANTHER" id="PTHR10909">
    <property type="entry name" value="ELECTRON TRANSPORT OXIDOREDUCTASE"/>
    <property type="match status" value="1"/>
</dbReference>
<evidence type="ECO:0000256" key="5">
    <source>
        <dbReference type="ARBA" id="ARBA00022630"/>
    </source>
</evidence>
<dbReference type="InterPro" id="IPR046373">
    <property type="entry name" value="Acyl-CoA_Oxase/DH_mid-dom_sf"/>
</dbReference>